<evidence type="ECO:0000313" key="6">
    <source>
        <dbReference type="Proteomes" id="UP000095412"/>
    </source>
</evidence>
<feature type="domain" description="Glycine radical" evidence="3">
    <location>
        <begin position="488"/>
        <end position="613"/>
    </location>
</feature>
<dbReference type="OrthoDB" id="9804622at2"/>
<dbReference type="GO" id="GO:0009265">
    <property type="term" value="P:2'-deoxyribonucleotide biosynthetic process"/>
    <property type="evidence" value="ECO:0007669"/>
    <property type="project" value="TreeGrafter"/>
</dbReference>
<dbReference type="NCBIfam" id="NF006732">
    <property type="entry name" value="PRK09263.1"/>
    <property type="match status" value="1"/>
</dbReference>
<dbReference type="EMBL" id="FMPI01000007">
    <property type="protein sequence ID" value="SCS88554.1"/>
    <property type="molecule type" value="Genomic_DNA"/>
</dbReference>
<proteinExistence type="predicted"/>
<evidence type="ECO:0000259" key="3">
    <source>
        <dbReference type="PROSITE" id="PS51149"/>
    </source>
</evidence>
<dbReference type="CDD" id="cd01675">
    <property type="entry name" value="RNR_III"/>
    <property type="match status" value="1"/>
</dbReference>
<dbReference type="GO" id="GO:0006260">
    <property type="term" value="P:DNA replication"/>
    <property type="evidence" value="ECO:0007669"/>
    <property type="project" value="InterPro"/>
</dbReference>
<dbReference type="GO" id="GO:0008998">
    <property type="term" value="F:ribonucleoside-triphosphate reductase (thioredoxin) activity"/>
    <property type="evidence" value="ECO:0007669"/>
    <property type="project" value="UniProtKB-EC"/>
</dbReference>
<gene>
    <name evidence="4" type="primary">nrdD</name>
    <name evidence="4" type="ORF">SAMEA2297795_00876</name>
    <name evidence="5" type="ORF">SAMEA2297796_01327</name>
</gene>
<dbReference type="InterPro" id="IPR001150">
    <property type="entry name" value="Gly_radical"/>
</dbReference>
<evidence type="ECO:0000313" key="7">
    <source>
        <dbReference type="Proteomes" id="UP000095768"/>
    </source>
</evidence>
<dbReference type="Proteomes" id="UP000095768">
    <property type="component" value="Unassembled WGS sequence"/>
</dbReference>
<sequence length="616" mass="70510">MNKLEQDLKNLITKDPTVVNENANKDSATFSTMRDLTAGVVSKSYALNYLLPEHVAQAHKRGEIHFHDLDYHPFQPLTNCCLIDAESMLEQGFQIGNATVTSPKSIQTASAQLVQIIANVSSSQYGGCTIDRVDELLSKYAKFNEVKHHQIAEKFVSPADVDAYVDDRVTSDIEDAIESLEYEINTLYTSNGQTPFVTLGFGLGVDKFSRKVQEAILHTRIKGLGKDRITAIFPKLVFSIKKGVNFSEKDPNYDIKQLALECSTKRMYPDILNYDKTVELLGDFKAPMGCRSFLPAWKDKEGHFENNGRCNLGVVTLNIPRIAIESKGDIETFWRIFHKRMTIMHDALVYRIERIAQATPDNAPILYKNGAFKYRLNDNEQVIDIFKGQRATLSMGYIGLYEAATVFYGPEWEKLSRAKAFTLDILKVMKEYQLKWTDTYDIWFSIYSTPSESLTDRFCRLDREQFGEIPDITDKGYYQNSFHYDVRKDITPFEKIEFEKDYPYYASGGYIHYCEYPKLNHNLKALEAVWDYSYDKVSYLGTNIPIDHCRKCGFEGDFDTTFKGYQCPECGNSDPKTVDVVKRTCGYLGNPVQRPTIEGRHKEMCARVKHLKDTTI</sequence>
<dbReference type="SUPFAM" id="SSF51998">
    <property type="entry name" value="PFL-like glycyl radical enzymes"/>
    <property type="match status" value="1"/>
</dbReference>
<evidence type="ECO:0000256" key="2">
    <source>
        <dbReference type="PROSITE-ProRule" id="PRU00493"/>
    </source>
</evidence>
<reference evidence="5 6" key="2">
    <citation type="submission" date="2016-09" db="EMBL/GenBank/DDBJ databases">
        <authorList>
            <consortium name="Pathogen Informatics"/>
            <person name="Sun Q."/>
            <person name="Inoue M."/>
        </authorList>
    </citation>
    <scope>NUCLEOTIDE SEQUENCE [LARGE SCALE GENOMIC DNA]</scope>
    <source>
        <strain evidence="5 6">82C</strain>
    </source>
</reference>
<dbReference type="GO" id="GO:0031250">
    <property type="term" value="C:anaerobic ribonucleoside-triphosphate reductase complex"/>
    <property type="evidence" value="ECO:0007669"/>
    <property type="project" value="TreeGrafter"/>
</dbReference>
<dbReference type="Pfam" id="PF13597">
    <property type="entry name" value="NRDD"/>
    <property type="match status" value="1"/>
</dbReference>
<evidence type="ECO:0000256" key="1">
    <source>
        <dbReference type="ARBA" id="ARBA00022818"/>
    </source>
</evidence>
<dbReference type="NCBIfam" id="TIGR02487">
    <property type="entry name" value="NrdD"/>
    <property type="match status" value="1"/>
</dbReference>
<protein>
    <submittedName>
        <fullName evidence="4">Anaerobic ribonucleoside triphosphate reductase</fullName>
        <ecNumber evidence="4">1.17.4.2</ecNumber>
    </submittedName>
</protein>
<dbReference type="PROSITE" id="PS00850">
    <property type="entry name" value="GLY_RADICAL_1"/>
    <property type="match status" value="1"/>
</dbReference>
<dbReference type="InterPro" id="IPR019777">
    <property type="entry name" value="Form_AcTrfase_GR_CS"/>
</dbReference>
<reference evidence="4 7" key="1">
    <citation type="submission" date="2016-09" db="EMBL/GenBank/DDBJ databases">
        <authorList>
            <consortium name="Pathogen Informatics"/>
        </authorList>
    </citation>
    <scope>NUCLEOTIDE SEQUENCE [LARGE SCALE GENOMIC DNA]</scope>
    <source>
        <strain evidence="4 7">82B</strain>
    </source>
</reference>
<dbReference type="RefSeq" id="WP_069995496.1">
    <property type="nucleotide sequence ID" value="NZ_FMPG01000002.1"/>
</dbReference>
<keyword evidence="6" id="KW-1185">Reference proteome</keyword>
<name>A0A1D4JQI9_9STAP</name>
<dbReference type="AlphaFoldDB" id="A0A1D4JQI9"/>
<organism evidence="4 7">
    <name type="scientific">Staphylococcus caeli</name>
    <dbReference type="NCBI Taxonomy" id="2201815"/>
    <lineage>
        <taxon>Bacteria</taxon>
        <taxon>Bacillati</taxon>
        <taxon>Bacillota</taxon>
        <taxon>Bacilli</taxon>
        <taxon>Bacillales</taxon>
        <taxon>Staphylococcaceae</taxon>
        <taxon>Staphylococcus</taxon>
    </lineage>
</organism>
<dbReference type="InterPro" id="IPR012833">
    <property type="entry name" value="NrdD"/>
</dbReference>
<dbReference type="PANTHER" id="PTHR21075:SF0">
    <property type="entry name" value="ANAEROBIC RIBONUCLEOSIDE-TRIPHOSPHATE REDUCTASE"/>
    <property type="match status" value="1"/>
</dbReference>
<keyword evidence="1 2" id="KW-0556">Organic radical</keyword>
<dbReference type="EC" id="1.17.4.2" evidence="4"/>
<dbReference type="PANTHER" id="PTHR21075">
    <property type="entry name" value="ANAEROBIC RIBONUCLEOSIDE-TRIPHOSPHATE REDUCTASE"/>
    <property type="match status" value="1"/>
</dbReference>
<dbReference type="EMBL" id="FMPG01000002">
    <property type="protein sequence ID" value="SCS64095.1"/>
    <property type="molecule type" value="Genomic_DNA"/>
</dbReference>
<dbReference type="GO" id="GO:0004748">
    <property type="term" value="F:ribonucleoside-diphosphate reductase activity, thioredoxin disulfide as acceptor"/>
    <property type="evidence" value="ECO:0007669"/>
    <property type="project" value="TreeGrafter"/>
</dbReference>
<dbReference type="PROSITE" id="PS51149">
    <property type="entry name" value="GLY_RADICAL_2"/>
    <property type="match status" value="1"/>
</dbReference>
<dbReference type="Proteomes" id="UP000095412">
    <property type="component" value="Unassembled WGS sequence"/>
</dbReference>
<evidence type="ECO:0000313" key="4">
    <source>
        <dbReference type="EMBL" id="SCS64095.1"/>
    </source>
</evidence>
<feature type="modified residue" description="Glycine radical" evidence="2">
    <location>
        <position position="586"/>
    </location>
</feature>
<evidence type="ECO:0000313" key="5">
    <source>
        <dbReference type="EMBL" id="SCS88554.1"/>
    </source>
</evidence>
<accession>A0A1D4JQI9</accession>
<dbReference type="Gene3D" id="3.20.70.20">
    <property type="match status" value="1"/>
</dbReference>
<keyword evidence="4" id="KW-0560">Oxidoreductase</keyword>